<gene>
    <name evidence="3" type="ORF">WJX81_002510</name>
</gene>
<evidence type="ECO:0000256" key="2">
    <source>
        <dbReference type="SAM" id="SignalP"/>
    </source>
</evidence>
<feature type="compositionally biased region" description="Pro residues" evidence="1">
    <location>
        <begin position="72"/>
        <end position="82"/>
    </location>
</feature>
<organism evidence="3 4">
    <name type="scientific">Elliptochloris bilobata</name>
    <dbReference type="NCBI Taxonomy" id="381761"/>
    <lineage>
        <taxon>Eukaryota</taxon>
        <taxon>Viridiplantae</taxon>
        <taxon>Chlorophyta</taxon>
        <taxon>core chlorophytes</taxon>
        <taxon>Trebouxiophyceae</taxon>
        <taxon>Trebouxiophyceae incertae sedis</taxon>
        <taxon>Elliptochloris clade</taxon>
        <taxon>Elliptochloris</taxon>
    </lineage>
</organism>
<feature type="signal peptide" evidence="2">
    <location>
        <begin position="1"/>
        <end position="26"/>
    </location>
</feature>
<comment type="caution">
    <text evidence="3">The sequence shown here is derived from an EMBL/GenBank/DDBJ whole genome shotgun (WGS) entry which is preliminary data.</text>
</comment>
<keyword evidence="4" id="KW-1185">Reference proteome</keyword>
<sequence>MALARIAVLALVALVAASCLSQPAAARTLAQYSVNHDGGVVTPGQLQPGELSSASVVALWNVASLTDHHVPTQPPAPVPTSPPISSRFPARTTLRMRER</sequence>
<proteinExistence type="predicted"/>
<dbReference type="EMBL" id="JALJOU010000067">
    <property type="protein sequence ID" value="KAK9826162.1"/>
    <property type="molecule type" value="Genomic_DNA"/>
</dbReference>
<evidence type="ECO:0000256" key="1">
    <source>
        <dbReference type="SAM" id="MobiDB-lite"/>
    </source>
</evidence>
<dbReference type="AlphaFoldDB" id="A0AAW1QXJ2"/>
<reference evidence="3 4" key="1">
    <citation type="journal article" date="2024" name="Nat. Commun.">
        <title>Phylogenomics reveals the evolutionary origins of lichenization in chlorophyte algae.</title>
        <authorList>
            <person name="Puginier C."/>
            <person name="Libourel C."/>
            <person name="Otte J."/>
            <person name="Skaloud P."/>
            <person name="Haon M."/>
            <person name="Grisel S."/>
            <person name="Petersen M."/>
            <person name="Berrin J.G."/>
            <person name="Delaux P.M."/>
            <person name="Dal Grande F."/>
            <person name="Keller J."/>
        </authorList>
    </citation>
    <scope>NUCLEOTIDE SEQUENCE [LARGE SCALE GENOMIC DNA]</scope>
    <source>
        <strain evidence="3 4">SAG 245.80</strain>
    </source>
</reference>
<feature type="chain" id="PRO_5043508831" evidence="2">
    <location>
        <begin position="27"/>
        <end position="99"/>
    </location>
</feature>
<accession>A0AAW1QXJ2</accession>
<feature type="region of interest" description="Disordered" evidence="1">
    <location>
        <begin position="68"/>
        <end position="99"/>
    </location>
</feature>
<evidence type="ECO:0000313" key="4">
    <source>
        <dbReference type="Proteomes" id="UP001445335"/>
    </source>
</evidence>
<name>A0AAW1QXJ2_9CHLO</name>
<protein>
    <submittedName>
        <fullName evidence="3">Uncharacterized protein</fullName>
    </submittedName>
</protein>
<keyword evidence="2" id="KW-0732">Signal</keyword>
<dbReference type="Proteomes" id="UP001445335">
    <property type="component" value="Unassembled WGS sequence"/>
</dbReference>
<dbReference type="PROSITE" id="PS51257">
    <property type="entry name" value="PROKAR_LIPOPROTEIN"/>
    <property type="match status" value="1"/>
</dbReference>
<evidence type="ECO:0000313" key="3">
    <source>
        <dbReference type="EMBL" id="KAK9826162.1"/>
    </source>
</evidence>